<dbReference type="InParanoid" id="A0A0G4ED74"/>
<name>A0A0G4ED74_VITBC</name>
<proteinExistence type="predicted"/>
<evidence type="ECO:0000259" key="2">
    <source>
        <dbReference type="Pfam" id="PF00226"/>
    </source>
</evidence>
<dbReference type="OrthoDB" id="445556at2759"/>
<organism evidence="3 4">
    <name type="scientific">Vitrella brassicaformis (strain CCMP3155)</name>
    <dbReference type="NCBI Taxonomy" id="1169540"/>
    <lineage>
        <taxon>Eukaryota</taxon>
        <taxon>Sar</taxon>
        <taxon>Alveolata</taxon>
        <taxon>Colpodellida</taxon>
        <taxon>Vitrellaceae</taxon>
        <taxon>Vitrella</taxon>
    </lineage>
</organism>
<dbReference type="Pfam" id="PF00226">
    <property type="entry name" value="DnaJ"/>
    <property type="match status" value="1"/>
</dbReference>
<protein>
    <recommendedName>
        <fullName evidence="2">J domain-containing protein</fullName>
    </recommendedName>
</protein>
<dbReference type="SUPFAM" id="SSF46565">
    <property type="entry name" value="Chaperone J-domain"/>
    <property type="match status" value="1"/>
</dbReference>
<dbReference type="InterPro" id="IPR001623">
    <property type="entry name" value="DnaJ_domain"/>
</dbReference>
<dbReference type="Proteomes" id="UP000041254">
    <property type="component" value="Unassembled WGS sequence"/>
</dbReference>
<feature type="compositionally biased region" description="Basic and acidic residues" evidence="1">
    <location>
        <begin position="18"/>
        <end position="32"/>
    </location>
</feature>
<sequence>MPFCWWVTRLIAHTGRGGHPDKTPAADKEPSTRHSQAVNEAYAVLSDSNKRRAYDTPEPRRVIYARNADPHYAPPNPRDDDEWRRRVAYVHKWETGQERLPTAAKMPQHRLGCHRPPFPYPRFPYPPPPAHHTPQRPADLYPKVVTAASAARIGIREEGWYENEATGDMEYWQRYEEGGWRVTREDSDFFSQLHSFGASACTACQGCRDGCKVAADNCREAAKQAAEYCRQKAAEVGAYLKRWAVQMMQPCSH</sequence>
<accession>A0A0G4ED74</accession>
<dbReference type="VEuPathDB" id="CryptoDB:Vbra_11219"/>
<feature type="domain" description="J" evidence="2">
    <location>
        <begin position="19"/>
        <end position="55"/>
    </location>
</feature>
<feature type="region of interest" description="Disordered" evidence="1">
    <location>
        <begin position="15"/>
        <end position="36"/>
    </location>
</feature>
<evidence type="ECO:0000313" key="4">
    <source>
        <dbReference type="Proteomes" id="UP000041254"/>
    </source>
</evidence>
<reference evidence="3 4" key="1">
    <citation type="submission" date="2014-11" db="EMBL/GenBank/DDBJ databases">
        <authorList>
            <person name="Zhu J."/>
            <person name="Qi W."/>
            <person name="Song R."/>
        </authorList>
    </citation>
    <scope>NUCLEOTIDE SEQUENCE [LARGE SCALE GENOMIC DNA]</scope>
</reference>
<keyword evidence="4" id="KW-1185">Reference proteome</keyword>
<evidence type="ECO:0000313" key="3">
    <source>
        <dbReference type="EMBL" id="CEL93509.1"/>
    </source>
</evidence>
<evidence type="ECO:0000256" key="1">
    <source>
        <dbReference type="SAM" id="MobiDB-lite"/>
    </source>
</evidence>
<dbReference type="EMBL" id="CDMY01000176">
    <property type="protein sequence ID" value="CEL93509.1"/>
    <property type="molecule type" value="Genomic_DNA"/>
</dbReference>
<dbReference type="InterPro" id="IPR036869">
    <property type="entry name" value="J_dom_sf"/>
</dbReference>
<gene>
    <name evidence="3" type="ORF">Vbra_11219</name>
</gene>
<dbReference type="AlphaFoldDB" id="A0A0G4ED74"/>
<dbReference type="Gene3D" id="1.10.287.110">
    <property type="entry name" value="DnaJ domain"/>
    <property type="match status" value="1"/>
</dbReference>